<dbReference type="AlphaFoldDB" id="A0AAW1CS14"/>
<reference evidence="2 3" key="1">
    <citation type="submission" date="2022-12" db="EMBL/GenBank/DDBJ databases">
        <title>Chromosome-level genome assembly of true bugs.</title>
        <authorList>
            <person name="Ma L."/>
            <person name="Li H."/>
        </authorList>
    </citation>
    <scope>NUCLEOTIDE SEQUENCE [LARGE SCALE GENOMIC DNA]</scope>
    <source>
        <strain evidence="2">Lab_2022b</strain>
    </source>
</reference>
<gene>
    <name evidence="2" type="ORF">O3M35_001648</name>
</gene>
<sequence length="384" mass="45777">MFIHIINFIRKLYFGFLKSIKFESEQDSSVDSRDGRITNRGRNCLNTRIITHDRVNTMIENAYKNHRQWKIRGIFSEARLKPSNTLIDYLQERIAKPRKNFNLLKNEPITKRYWKALQYIEQLKRKETKYNKIRKYKELQTVSFETTLDNMIKIRPKLKYELSNLLETLIQDSSSSELEEIFNENNINEKYLINNFSSSNNDLTTDESNTSEIDEINLDLIKFIKLSSTLFLNKQNYNNNNNNNIENKVILITKLSEILETFIKSNKVRKEIKQRFNVKKYEIRLKQRRKKIKKLNRINEKNNNLNKTNDRHNLVSIVTFPLCEQQNEITVEDCSSSIKKAINREFNAEFKFNYNLYLNNNEQQVYNSFNAVSSVEENLSEEGE</sequence>
<proteinExistence type="predicted"/>
<comment type="caution">
    <text evidence="2">The sequence shown here is derived from an EMBL/GenBank/DDBJ whole genome shotgun (WGS) entry which is preliminary data.</text>
</comment>
<evidence type="ECO:0000313" key="2">
    <source>
        <dbReference type="EMBL" id="KAK9500369.1"/>
    </source>
</evidence>
<dbReference type="EMBL" id="JAPXFL010000010">
    <property type="protein sequence ID" value="KAK9500369.1"/>
    <property type="molecule type" value="Genomic_DNA"/>
</dbReference>
<dbReference type="Proteomes" id="UP001461498">
    <property type="component" value="Unassembled WGS sequence"/>
</dbReference>
<keyword evidence="1" id="KW-0175">Coiled coil</keyword>
<evidence type="ECO:0000313" key="3">
    <source>
        <dbReference type="Proteomes" id="UP001461498"/>
    </source>
</evidence>
<name>A0AAW1CS14_9HEMI</name>
<accession>A0AAW1CS14</accession>
<evidence type="ECO:0000256" key="1">
    <source>
        <dbReference type="SAM" id="Coils"/>
    </source>
</evidence>
<feature type="coiled-coil region" evidence="1">
    <location>
        <begin position="278"/>
        <end position="315"/>
    </location>
</feature>
<keyword evidence="3" id="KW-1185">Reference proteome</keyword>
<organism evidence="2 3">
    <name type="scientific">Rhynocoris fuscipes</name>
    <dbReference type="NCBI Taxonomy" id="488301"/>
    <lineage>
        <taxon>Eukaryota</taxon>
        <taxon>Metazoa</taxon>
        <taxon>Ecdysozoa</taxon>
        <taxon>Arthropoda</taxon>
        <taxon>Hexapoda</taxon>
        <taxon>Insecta</taxon>
        <taxon>Pterygota</taxon>
        <taxon>Neoptera</taxon>
        <taxon>Paraneoptera</taxon>
        <taxon>Hemiptera</taxon>
        <taxon>Heteroptera</taxon>
        <taxon>Panheteroptera</taxon>
        <taxon>Cimicomorpha</taxon>
        <taxon>Reduviidae</taxon>
        <taxon>Harpactorinae</taxon>
        <taxon>Harpactorini</taxon>
        <taxon>Rhynocoris</taxon>
    </lineage>
</organism>
<protein>
    <recommendedName>
        <fullName evidence="4">Protein TIC 214</fullName>
    </recommendedName>
</protein>
<evidence type="ECO:0008006" key="4">
    <source>
        <dbReference type="Google" id="ProtNLM"/>
    </source>
</evidence>